<accession>A0A382E184</accession>
<proteinExistence type="predicted"/>
<dbReference type="EMBL" id="UINC01042204">
    <property type="protein sequence ID" value="SVB44516.1"/>
    <property type="molecule type" value="Genomic_DNA"/>
</dbReference>
<organism evidence="1">
    <name type="scientific">marine metagenome</name>
    <dbReference type="NCBI Taxonomy" id="408172"/>
    <lineage>
        <taxon>unclassified sequences</taxon>
        <taxon>metagenomes</taxon>
        <taxon>ecological metagenomes</taxon>
    </lineage>
</organism>
<protein>
    <submittedName>
        <fullName evidence="1">Uncharacterized protein</fullName>
    </submittedName>
</protein>
<name>A0A382E184_9ZZZZ</name>
<dbReference type="AlphaFoldDB" id="A0A382E184"/>
<evidence type="ECO:0000313" key="1">
    <source>
        <dbReference type="EMBL" id="SVB44516.1"/>
    </source>
</evidence>
<gene>
    <name evidence="1" type="ORF">METZ01_LOCUS197370</name>
</gene>
<sequence>MGGVENVTYIVPKTIIIVEEIIHKRARIILLIISLKDMGRFSNLVWVESK</sequence>
<reference evidence="1" key="1">
    <citation type="submission" date="2018-05" db="EMBL/GenBank/DDBJ databases">
        <authorList>
            <person name="Lanie J.A."/>
            <person name="Ng W.-L."/>
            <person name="Kazmierczak K.M."/>
            <person name="Andrzejewski T.M."/>
            <person name="Davidsen T.M."/>
            <person name="Wayne K.J."/>
            <person name="Tettelin H."/>
            <person name="Glass J.I."/>
            <person name="Rusch D."/>
            <person name="Podicherti R."/>
            <person name="Tsui H.-C.T."/>
            <person name="Winkler M.E."/>
        </authorList>
    </citation>
    <scope>NUCLEOTIDE SEQUENCE</scope>
</reference>